<dbReference type="UniPathway" id="UPA00109">
    <property type="reaction ID" value="UER00183"/>
</dbReference>
<keyword evidence="5" id="KW-0324">Glycolysis</keyword>
<evidence type="ECO:0000313" key="10">
    <source>
        <dbReference type="Proteomes" id="UP000319514"/>
    </source>
</evidence>
<reference evidence="9 10" key="1">
    <citation type="submission" date="2019-06" db="EMBL/GenBank/DDBJ databases">
        <title>Sequencing the genomes of 1000 actinobacteria strains.</title>
        <authorList>
            <person name="Klenk H.-P."/>
        </authorList>
    </citation>
    <scope>NUCLEOTIDE SEQUENCE [LARGE SCALE GENOMIC DNA]</scope>
    <source>
        <strain evidence="9 10">DSM 18082</strain>
    </source>
</reference>
<evidence type="ECO:0000256" key="7">
    <source>
        <dbReference type="ARBA" id="ARBA00029799"/>
    </source>
</evidence>
<keyword evidence="6" id="KW-0456">Lyase</keyword>
<evidence type="ECO:0000313" key="9">
    <source>
        <dbReference type="EMBL" id="TQL60730.1"/>
    </source>
</evidence>
<proteinExistence type="inferred from homology"/>
<dbReference type="Proteomes" id="UP000319514">
    <property type="component" value="Unassembled WGS sequence"/>
</dbReference>
<evidence type="ECO:0000256" key="2">
    <source>
        <dbReference type="ARBA" id="ARBA00004714"/>
    </source>
</evidence>
<accession>A0A542ZKN8</accession>
<organism evidence="9 10">
    <name type="scientific">Oryzihumus leptocrescens</name>
    <dbReference type="NCBI Taxonomy" id="297536"/>
    <lineage>
        <taxon>Bacteria</taxon>
        <taxon>Bacillati</taxon>
        <taxon>Actinomycetota</taxon>
        <taxon>Actinomycetes</taxon>
        <taxon>Micrococcales</taxon>
        <taxon>Intrasporangiaceae</taxon>
        <taxon>Oryzihumus</taxon>
    </lineage>
</organism>
<dbReference type="Gene3D" id="3.20.20.70">
    <property type="entry name" value="Aldolase class I"/>
    <property type="match status" value="1"/>
</dbReference>
<comment type="similarity">
    <text evidence="3">Belongs to the class I fructose-bisphosphate aldolase family.</text>
</comment>
<evidence type="ECO:0000256" key="3">
    <source>
        <dbReference type="ARBA" id="ARBA00010387"/>
    </source>
</evidence>
<gene>
    <name evidence="9" type="ORF">FB474_2127</name>
</gene>
<dbReference type="CDD" id="cd00948">
    <property type="entry name" value="FBP_aldolase_I_a"/>
    <property type="match status" value="1"/>
</dbReference>
<keyword evidence="10" id="KW-1185">Reference proteome</keyword>
<dbReference type="InterPro" id="IPR000741">
    <property type="entry name" value="FBA_I"/>
</dbReference>
<evidence type="ECO:0000256" key="5">
    <source>
        <dbReference type="ARBA" id="ARBA00023152"/>
    </source>
</evidence>
<dbReference type="EMBL" id="VFOQ01000001">
    <property type="protein sequence ID" value="TQL60730.1"/>
    <property type="molecule type" value="Genomic_DNA"/>
</dbReference>
<dbReference type="InterPro" id="IPR013785">
    <property type="entry name" value="Aldolase_TIM"/>
</dbReference>
<dbReference type="SUPFAM" id="SSF51569">
    <property type="entry name" value="Aldolase"/>
    <property type="match status" value="1"/>
</dbReference>
<evidence type="ECO:0000256" key="6">
    <source>
        <dbReference type="ARBA" id="ARBA00023239"/>
    </source>
</evidence>
<comment type="catalytic activity">
    <reaction evidence="1">
        <text>beta-D-fructose 1,6-bisphosphate = D-glyceraldehyde 3-phosphate + dihydroxyacetone phosphate</text>
        <dbReference type="Rhea" id="RHEA:14729"/>
        <dbReference type="ChEBI" id="CHEBI:32966"/>
        <dbReference type="ChEBI" id="CHEBI:57642"/>
        <dbReference type="ChEBI" id="CHEBI:59776"/>
        <dbReference type="EC" id="4.1.2.13"/>
    </reaction>
</comment>
<dbReference type="NCBIfam" id="NF033379">
    <property type="entry name" value="FrucBisAld_I"/>
    <property type="match status" value="1"/>
</dbReference>
<comment type="caution">
    <text evidence="9">The sequence shown here is derived from an EMBL/GenBank/DDBJ whole genome shotgun (WGS) entry which is preliminary data.</text>
</comment>
<dbReference type="FunFam" id="3.20.20.70:FF:000140">
    <property type="entry name" value="Fructose-bisphosphate aldolase"/>
    <property type="match status" value="1"/>
</dbReference>
<evidence type="ECO:0000256" key="8">
    <source>
        <dbReference type="ARBA" id="ARBA00072515"/>
    </source>
</evidence>
<dbReference type="AlphaFoldDB" id="A0A542ZKN8"/>
<comment type="pathway">
    <text evidence="2">Carbohydrate degradation; glycolysis; D-glyceraldehyde 3-phosphate and glycerone phosphate from D-glucose: step 4/4.</text>
</comment>
<dbReference type="EC" id="4.1.2.13" evidence="4"/>
<dbReference type="PANTHER" id="PTHR11627">
    <property type="entry name" value="FRUCTOSE-BISPHOSPHATE ALDOLASE"/>
    <property type="match status" value="1"/>
</dbReference>
<dbReference type="GO" id="GO:0004332">
    <property type="term" value="F:fructose-bisphosphate aldolase activity"/>
    <property type="evidence" value="ECO:0007669"/>
    <property type="project" value="UniProtKB-EC"/>
</dbReference>
<name>A0A542ZKN8_9MICO</name>
<evidence type="ECO:0000256" key="1">
    <source>
        <dbReference type="ARBA" id="ARBA00000441"/>
    </source>
</evidence>
<dbReference type="Pfam" id="PF00274">
    <property type="entry name" value="Glycolytic"/>
    <property type="match status" value="1"/>
</dbReference>
<dbReference type="GO" id="GO:0006096">
    <property type="term" value="P:glycolytic process"/>
    <property type="evidence" value="ECO:0007669"/>
    <property type="project" value="UniProtKB-UniPathway"/>
</dbReference>
<sequence>MIGTAQALVAPGKGILAADESTPTMAKRLAAIGMESTEPRRRAYRELLFTAPGIGEFISGVILFDETIRQRTTDGVPFPEVLRRQGVIPGIKVDAGTTPLAAFPGEVVTAGLDGLRERLGEYASMGARFAKWRAVIHLGEGRPTTACVEANAHALARYAALVQEAGLVPIVEPEVLMDGAHSLERCAVVTVEVLRAVYEQLARHRVVLEASLLKPNMVLPGQDSPVRAGDDEIAEATVMALREVVPAAVPGIVFLSGGQSDEEATARLDAINRMPAQPWELSFSFGRALQAPVLRAWRGDDANTVAAQAALLHRAALNGAARRASYRPELEKVAVEPPATS</sequence>
<protein>
    <recommendedName>
        <fullName evidence="8">Probable fructose-bisphosphate aldolase class 1</fullName>
        <ecNumber evidence="4">4.1.2.13</ecNumber>
    </recommendedName>
    <alternativeName>
        <fullName evidence="7">Fructose-bisphosphate aldolase class I</fullName>
    </alternativeName>
</protein>
<dbReference type="OrthoDB" id="9813469at2"/>
<evidence type="ECO:0000256" key="4">
    <source>
        <dbReference type="ARBA" id="ARBA00013068"/>
    </source>
</evidence>